<dbReference type="Proteomes" id="UP000186096">
    <property type="component" value="Unassembled WGS sequence"/>
</dbReference>
<dbReference type="InterPro" id="IPR006764">
    <property type="entry name" value="SAM_dep_MeTrfase_SAV2177_type"/>
</dbReference>
<evidence type="ECO:0000313" key="2">
    <source>
        <dbReference type="Proteomes" id="UP000186096"/>
    </source>
</evidence>
<dbReference type="OrthoDB" id="3216820at2"/>
<dbReference type="InterPro" id="IPR029063">
    <property type="entry name" value="SAM-dependent_MTases_sf"/>
</dbReference>
<dbReference type="Pfam" id="PF04672">
    <property type="entry name" value="Methyltransf_19"/>
    <property type="match status" value="1"/>
</dbReference>
<sequence length="270" mass="29374">MADETPAAAKLNTLVPHPARIYDYWLGGKDNFEADRRVAEAVKIASPGVVQGVRDNRAFLGRAVRFLAEQGITQFLDIGTGIPTQNNTHEVAQAVNPAARVVYVDNDPIVMVHARALLRGTPEGRTAYVEADLRDPDAVLTHPDTLATLDFDRPIAVVIVGTLMFIKDEDDPFGIVKRYTDAVVPGSYLAVTHVTGDFARDSLEAFAEAYNTGPVPLTLRTGAEISRFFDGFELVEPGMAALSEWRTDPDEVPFLADRVHGGYGAVGRKL</sequence>
<protein>
    <submittedName>
        <fullName evidence="1">S-adenosyl methyltransferase</fullName>
    </submittedName>
</protein>
<evidence type="ECO:0000313" key="1">
    <source>
        <dbReference type="EMBL" id="SIQ20906.1"/>
    </source>
</evidence>
<keyword evidence="2" id="KW-1185">Reference proteome</keyword>
<dbReference type="GO" id="GO:0032259">
    <property type="term" value="P:methylation"/>
    <property type="evidence" value="ECO:0007669"/>
    <property type="project" value="UniProtKB-KW"/>
</dbReference>
<organism evidence="1 2">
    <name type="scientific">Microbispora rosea</name>
    <dbReference type="NCBI Taxonomy" id="58117"/>
    <lineage>
        <taxon>Bacteria</taxon>
        <taxon>Bacillati</taxon>
        <taxon>Actinomycetota</taxon>
        <taxon>Actinomycetes</taxon>
        <taxon>Streptosporangiales</taxon>
        <taxon>Streptosporangiaceae</taxon>
        <taxon>Microbispora</taxon>
    </lineage>
</organism>
<dbReference type="STRING" id="58117.SAMN05421833_101147"/>
<gene>
    <name evidence="1" type="ORF">SAMN05421833_101147</name>
</gene>
<dbReference type="GeneID" id="97498409"/>
<dbReference type="GO" id="GO:0008168">
    <property type="term" value="F:methyltransferase activity"/>
    <property type="evidence" value="ECO:0007669"/>
    <property type="project" value="UniProtKB-KW"/>
</dbReference>
<dbReference type="AlphaFoldDB" id="A0A1N6QX49"/>
<dbReference type="EMBL" id="FTNI01000001">
    <property type="protein sequence ID" value="SIQ20906.1"/>
    <property type="molecule type" value="Genomic_DNA"/>
</dbReference>
<accession>A0A1N6QX49</accession>
<keyword evidence="1" id="KW-0489">Methyltransferase</keyword>
<name>A0A1N6QX49_9ACTN</name>
<dbReference type="Gene3D" id="3.40.50.150">
    <property type="entry name" value="Vaccinia Virus protein VP39"/>
    <property type="match status" value="1"/>
</dbReference>
<proteinExistence type="predicted"/>
<reference evidence="2" key="1">
    <citation type="submission" date="2017-01" db="EMBL/GenBank/DDBJ databases">
        <authorList>
            <person name="Varghese N."/>
            <person name="Submissions S."/>
        </authorList>
    </citation>
    <scope>NUCLEOTIDE SEQUENCE [LARGE SCALE GENOMIC DNA]</scope>
    <source>
        <strain evidence="2">ATCC 12950</strain>
    </source>
</reference>
<dbReference type="SUPFAM" id="SSF53335">
    <property type="entry name" value="S-adenosyl-L-methionine-dependent methyltransferases"/>
    <property type="match status" value="1"/>
</dbReference>
<dbReference type="RefSeq" id="WP_030508178.1">
    <property type="nucleotide sequence ID" value="NZ_FTNI01000001.1"/>
</dbReference>
<dbReference type="CDD" id="cd02440">
    <property type="entry name" value="AdoMet_MTases"/>
    <property type="match status" value="1"/>
</dbReference>
<dbReference type="PIRSF" id="PIRSF017393">
    <property type="entry name" value="MTase_SAV2177"/>
    <property type="match status" value="1"/>
</dbReference>
<keyword evidence="1" id="KW-0808">Transferase</keyword>